<keyword evidence="2" id="KW-0496">Mitochondrion</keyword>
<accession>A0A074WF91</accession>
<comment type="subcellular location">
    <subcellularLocation>
        <location evidence="1">Mitochondrion membrane</location>
    </subcellularLocation>
</comment>
<evidence type="ECO:0000256" key="3">
    <source>
        <dbReference type="ARBA" id="ARBA00023136"/>
    </source>
</evidence>
<name>A0A074WF91_9PEZI</name>
<dbReference type="GO" id="GO:0031966">
    <property type="term" value="C:mitochondrial membrane"/>
    <property type="evidence" value="ECO:0007669"/>
    <property type="project" value="UniProtKB-SubCell"/>
</dbReference>
<sequence length="72" mass="7652">MVVMYNIMGRQVGSHHLALGILTSLFAGIGYASSGGAKKATGSTPPINASSKDEADFIQQFLKESEKKEAKH</sequence>
<dbReference type="PANTHER" id="PTHR28074:SF1">
    <property type="entry name" value="ATP SYNTHASE SUBUNIT K, MITOCHONDRIAL"/>
    <property type="match status" value="1"/>
</dbReference>
<dbReference type="InterPro" id="IPR021278">
    <property type="entry name" value="ATP19"/>
</dbReference>
<dbReference type="HOGENOM" id="CLU_172736_1_1_1"/>
<dbReference type="PANTHER" id="PTHR28074">
    <property type="entry name" value="ATP SYNTHASE SUBUNIT K, MITOCHONDRIAL"/>
    <property type="match status" value="1"/>
</dbReference>
<evidence type="ECO:0000313" key="5">
    <source>
        <dbReference type="Proteomes" id="UP000027730"/>
    </source>
</evidence>
<dbReference type="STRING" id="1043004.A0A074WF91"/>
<evidence type="ECO:0000313" key="4">
    <source>
        <dbReference type="EMBL" id="KEQ70224.1"/>
    </source>
</evidence>
<proteinExistence type="predicted"/>
<dbReference type="EMBL" id="KL584718">
    <property type="protein sequence ID" value="KEQ70224.1"/>
    <property type="molecule type" value="Genomic_DNA"/>
</dbReference>
<evidence type="ECO:0000256" key="1">
    <source>
        <dbReference type="ARBA" id="ARBA00004325"/>
    </source>
</evidence>
<dbReference type="Pfam" id="PF11022">
    <property type="entry name" value="ATP19"/>
    <property type="match status" value="1"/>
</dbReference>
<gene>
    <name evidence="4" type="ORF">M436DRAFT_54475</name>
</gene>
<dbReference type="Proteomes" id="UP000027730">
    <property type="component" value="Unassembled WGS sequence"/>
</dbReference>
<dbReference type="GeneID" id="25411962"/>
<evidence type="ECO:0008006" key="6">
    <source>
        <dbReference type="Google" id="ProtNLM"/>
    </source>
</evidence>
<evidence type="ECO:0000256" key="2">
    <source>
        <dbReference type="ARBA" id="ARBA00023128"/>
    </source>
</evidence>
<dbReference type="AlphaFoldDB" id="A0A074WF91"/>
<dbReference type="RefSeq" id="XP_013424353.1">
    <property type="nucleotide sequence ID" value="XM_013568899.1"/>
</dbReference>
<protein>
    <recommendedName>
        <fullName evidence="6">ATP synthase subunit K, mitochondrial</fullName>
    </recommendedName>
</protein>
<reference evidence="4 5" key="1">
    <citation type="journal article" date="2014" name="BMC Genomics">
        <title>Genome sequencing of four Aureobasidium pullulans varieties: biotechnological potential, stress tolerance, and description of new species.</title>
        <authorList>
            <person name="Gostin Ar C."/>
            <person name="Ohm R.A."/>
            <person name="Kogej T."/>
            <person name="Sonjak S."/>
            <person name="Turk M."/>
            <person name="Zajc J."/>
            <person name="Zalar P."/>
            <person name="Grube M."/>
            <person name="Sun H."/>
            <person name="Han J."/>
            <person name="Sharma A."/>
            <person name="Chiniquy J."/>
            <person name="Ngan C.Y."/>
            <person name="Lipzen A."/>
            <person name="Barry K."/>
            <person name="Grigoriev I.V."/>
            <person name="Gunde-Cimerman N."/>
        </authorList>
    </citation>
    <scope>NUCLEOTIDE SEQUENCE [LARGE SCALE GENOMIC DNA]</scope>
    <source>
        <strain evidence="4 5">CBS 147.97</strain>
    </source>
</reference>
<organism evidence="4 5">
    <name type="scientific">Aureobasidium namibiae CBS 147.97</name>
    <dbReference type="NCBI Taxonomy" id="1043004"/>
    <lineage>
        <taxon>Eukaryota</taxon>
        <taxon>Fungi</taxon>
        <taxon>Dikarya</taxon>
        <taxon>Ascomycota</taxon>
        <taxon>Pezizomycotina</taxon>
        <taxon>Dothideomycetes</taxon>
        <taxon>Dothideomycetidae</taxon>
        <taxon>Dothideales</taxon>
        <taxon>Saccotheciaceae</taxon>
        <taxon>Aureobasidium</taxon>
    </lineage>
</organism>
<dbReference type="GO" id="GO:0015986">
    <property type="term" value="P:proton motive force-driven ATP synthesis"/>
    <property type="evidence" value="ECO:0007669"/>
    <property type="project" value="TreeGrafter"/>
</dbReference>
<keyword evidence="5" id="KW-1185">Reference proteome</keyword>
<keyword evidence="3" id="KW-0472">Membrane</keyword>
<dbReference type="OrthoDB" id="2094445at2759"/>